<dbReference type="PANTHER" id="PTHR21064:SF6">
    <property type="entry name" value="AMINOGLYCOSIDE PHOSPHOTRANSFERASE DOMAIN-CONTAINING PROTEIN"/>
    <property type="match status" value="1"/>
</dbReference>
<feature type="domain" description="Aminoglycoside phosphotransferase" evidence="2">
    <location>
        <begin position="36"/>
        <end position="270"/>
    </location>
</feature>
<dbReference type="Pfam" id="PF01636">
    <property type="entry name" value="APH"/>
    <property type="match status" value="1"/>
</dbReference>
<dbReference type="KEGG" id="cmet:K6K41_07285"/>
<evidence type="ECO:0000313" key="3">
    <source>
        <dbReference type="EMBL" id="QZO01295.1"/>
    </source>
</evidence>
<dbReference type="EMBL" id="CP081869">
    <property type="protein sequence ID" value="QZO01295.1"/>
    <property type="molecule type" value="Genomic_DNA"/>
</dbReference>
<accession>A0A9E6UQQ1</accession>
<organism evidence="3 4">
    <name type="scientific">Chenggangzhangella methanolivorans</name>
    <dbReference type="NCBI Taxonomy" id="1437009"/>
    <lineage>
        <taxon>Bacteria</taxon>
        <taxon>Pseudomonadati</taxon>
        <taxon>Pseudomonadota</taxon>
        <taxon>Alphaproteobacteria</taxon>
        <taxon>Hyphomicrobiales</taxon>
        <taxon>Methylopilaceae</taxon>
        <taxon>Chenggangzhangella</taxon>
    </lineage>
</organism>
<evidence type="ECO:0000256" key="1">
    <source>
        <dbReference type="ARBA" id="ARBA00038240"/>
    </source>
</evidence>
<comment type="similarity">
    <text evidence="1">Belongs to the pseudomonas-type ThrB family.</text>
</comment>
<sequence length="326" mass="35956">MYDAGFLSRLETRLRGALPEWGLQPDAPLKLLTISENATFLAHDGAGTPIVFRVHRPDYQAADEIRSELDWVSALRADGVAATPEPMIRRDGGLLGAFEDEGETRHVAAFEFMSGKEPEPGEDLAAWYRILGAITARLHGHARGWAATPGFRRKTWNFDTTIGATPLWGDWRAGLGLDDPGRALIQRAGDRLRDELAAYGATGDKVGLIHCDLRPANLLVDGDRLAVIDFDDCGFSWFMYDFAAAVSFMEHEPFIPELLEAWLAGYETVAPVLSEDRAVMPALMMLRRIQLTAWIASHAETPTAQSMGDAYTHGTLALAERYLSSR</sequence>
<dbReference type="AlphaFoldDB" id="A0A9E6UQQ1"/>
<dbReference type="RefSeq" id="WP_261404547.1">
    <property type="nucleotide sequence ID" value="NZ_CP081869.1"/>
</dbReference>
<dbReference type="InterPro" id="IPR002575">
    <property type="entry name" value="Aminoglycoside_PTrfase"/>
</dbReference>
<dbReference type="GO" id="GO:0019202">
    <property type="term" value="F:amino acid kinase activity"/>
    <property type="evidence" value="ECO:0007669"/>
    <property type="project" value="TreeGrafter"/>
</dbReference>
<dbReference type="PANTHER" id="PTHR21064">
    <property type="entry name" value="AMINOGLYCOSIDE PHOSPHOTRANSFERASE DOMAIN-CONTAINING PROTEIN-RELATED"/>
    <property type="match status" value="1"/>
</dbReference>
<gene>
    <name evidence="3" type="ORF">K6K41_07285</name>
</gene>
<evidence type="ECO:0000313" key="4">
    <source>
        <dbReference type="Proteomes" id="UP000825701"/>
    </source>
</evidence>
<reference evidence="3" key="1">
    <citation type="submission" date="2021-08" db="EMBL/GenBank/DDBJ databases">
        <authorList>
            <person name="Zhang H."/>
            <person name="Xu M."/>
            <person name="Yu Z."/>
            <person name="Yang L."/>
            <person name="Cai Y."/>
        </authorList>
    </citation>
    <scope>NUCLEOTIDE SEQUENCE</scope>
    <source>
        <strain evidence="3">CHL1</strain>
    </source>
</reference>
<name>A0A9E6UQQ1_9HYPH</name>
<dbReference type="Proteomes" id="UP000825701">
    <property type="component" value="Chromosome"/>
</dbReference>
<protein>
    <submittedName>
        <fullName evidence="3">Phosphotransferase</fullName>
    </submittedName>
</protein>
<proteinExistence type="inferred from homology"/>
<dbReference type="Gene3D" id="3.90.1200.10">
    <property type="match status" value="1"/>
</dbReference>
<dbReference type="InterPro" id="IPR050249">
    <property type="entry name" value="Pseudomonas-type_ThrB"/>
</dbReference>
<dbReference type="InterPro" id="IPR011009">
    <property type="entry name" value="Kinase-like_dom_sf"/>
</dbReference>
<dbReference type="SUPFAM" id="SSF56112">
    <property type="entry name" value="Protein kinase-like (PK-like)"/>
    <property type="match status" value="1"/>
</dbReference>
<keyword evidence="4" id="KW-1185">Reference proteome</keyword>
<evidence type="ECO:0000259" key="2">
    <source>
        <dbReference type="Pfam" id="PF01636"/>
    </source>
</evidence>